<keyword evidence="2" id="KW-1185">Reference proteome</keyword>
<evidence type="ECO:0000313" key="1">
    <source>
        <dbReference type="EMBL" id="KAJ8434347.1"/>
    </source>
</evidence>
<protein>
    <submittedName>
        <fullName evidence="1">Uncharacterized protein</fullName>
    </submittedName>
</protein>
<evidence type="ECO:0000313" key="2">
    <source>
        <dbReference type="Proteomes" id="UP001153076"/>
    </source>
</evidence>
<proteinExistence type="predicted"/>
<dbReference type="PANTHER" id="PTHR34131">
    <property type="entry name" value="(RAP ANNOTATION RELEASE2) GALACTOSE-BINDING LIKE DOMAIN CONTAINING PROTEIN"/>
    <property type="match status" value="1"/>
</dbReference>
<dbReference type="AlphaFoldDB" id="A0A9Q1K0E1"/>
<dbReference type="OrthoDB" id="1933789at2759"/>
<reference evidence="1" key="1">
    <citation type="submission" date="2022-04" db="EMBL/GenBank/DDBJ databases">
        <title>Carnegiea gigantea Genome sequencing and assembly v2.</title>
        <authorList>
            <person name="Copetti D."/>
            <person name="Sanderson M.J."/>
            <person name="Burquez A."/>
            <person name="Wojciechowski M.F."/>
        </authorList>
    </citation>
    <scope>NUCLEOTIDE SEQUENCE</scope>
    <source>
        <strain evidence="1">SGP5-SGP5p</strain>
        <tissue evidence="1">Aerial part</tissue>
    </source>
</reference>
<sequence length="237" mass="27208">MLRQLHCYGRCGFARLPSTALFNSPLPETVFLKFDHTIWRLLMEASIWHMLLMQHGIRSQYRKVVDVIQVTKDDSTKSNVKKALLSAKKKERIKLPNYDDAREGQMYHISKFLSHPTGVEAILNVNALQSYVSIDNNTYRCKIPPIQLLNFEVAPVLDLQVNPTSEGCIVELLSCQFEGSEIVESQNKYFSATMENIITWEESGSESFLDVDVKLSISLQVVNAVLQHHSYYRKHIF</sequence>
<comment type="caution">
    <text evidence="1">The sequence shown here is derived from an EMBL/GenBank/DDBJ whole genome shotgun (WGS) entry which is preliminary data.</text>
</comment>
<gene>
    <name evidence="1" type="ORF">Cgig2_019974</name>
</gene>
<organism evidence="1 2">
    <name type="scientific">Carnegiea gigantea</name>
    <dbReference type="NCBI Taxonomy" id="171969"/>
    <lineage>
        <taxon>Eukaryota</taxon>
        <taxon>Viridiplantae</taxon>
        <taxon>Streptophyta</taxon>
        <taxon>Embryophyta</taxon>
        <taxon>Tracheophyta</taxon>
        <taxon>Spermatophyta</taxon>
        <taxon>Magnoliopsida</taxon>
        <taxon>eudicotyledons</taxon>
        <taxon>Gunneridae</taxon>
        <taxon>Pentapetalae</taxon>
        <taxon>Caryophyllales</taxon>
        <taxon>Cactineae</taxon>
        <taxon>Cactaceae</taxon>
        <taxon>Cactoideae</taxon>
        <taxon>Echinocereeae</taxon>
        <taxon>Carnegiea</taxon>
    </lineage>
</organism>
<name>A0A9Q1K0E1_9CARY</name>
<dbReference type="PANTHER" id="PTHR34131:SF2">
    <property type="entry name" value="FAMILY PROTEIN, PUTATIVE (DUF1997)-RELATED"/>
    <property type="match status" value="1"/>
</dbReference>
<accession>A0A9Q1K0E1</accession>
<dbReference type="InterPro" id="IPR018971">
    <property type="entry name" value="DUF1997"/>
</dbReference>
<dbReference type="Pfam" id="PF09366">
    <property type="entry name" value="DUF1997"/>
    <property type="match status" value="1"/>
</dbReference>
<dbReference type="Proteomes" id="UP001153076">
    <property type="component" value="Unassembled WGS sequence"/>
</dbReference>
<dbReference type="EMBL" id="JAKOGI010000482">
    <property type="protein sequence ID" value="KAJ8434347.1"/>
    <property type="molecule type" value="Genomic_DNA"/>
</dbReference>